<keyword evidence="2" id="KW-0413">Isomerase</keyword>
<dbReference type="NCBIfam" id="TIGR03083">
    <property type="entry name" value="maleylpyruvate isomerase family mycothiol-dependent enzyme"/>
    <property type="match status" value="1"/>
</dbReference>
<dbReference type="Gene3D" id="1.20.120.450">
    <property type="entry name" value="dinb family like domain"/>
    <property type="match status" value="1"/>
</dbReference>
<dbReference type="Pfam" id="PF11716">
    <property type="entry name" value="MDMPI_N"/>
    <property type="match status" value="1"/>
</dbReference>
<evidence type="ECO:0000313" key="2">
    <source>
        <dbReference type="EMBL" id="MDX2911360.1"/>
    </source>
</evidence>
<feature type="domain" description="Mycothiol-dependent maleylpyruvate isomerase metal-binding" evidence="1">
    <location>
        <begin position="9"/>
        <end position="92"/>
    </location>
</feature>
<name>A0ABU4L6E2_9ACTN</name>
<dbReference type="Proteomes" id="UP001271723">
    <property type="component" value="Unassembled WGS sequence"/>
</dbReference>
<sequence>MKPDRAEAFRLERAEWLRFCGELDEKEWSAASAAAGWSVQDVVAHVGATCRSFFTPSVVTMMRMRDLERTNDLFVDRRRGRPVSQTLAEYERWSRMIGVAARLPLDRMRLPMAELGWYPGGMMIAGAMTFDHHTHLRHDIAPALGRPVPGTDANRMAVVLEWMFAVVRNQLKSARPEWFDRPVTIELEGPGGDIWTVGPGAAAKAGPSDKPAATITGLAVDFPEWSTHRADWRHRDLRISGDADYAARFLDFVRVV</sequence>
<dbReference type="GO" id="GO:0016853">
    <property type="term" value="F:isomerase activity"/>
    <property type="evidence" value="ECO:0007669"/>
    <property type="project" value="UniProtKB-KW"/>
</dbReference>
<dbReference type="InterPro" id="IPR017517">
    <property type="entry name" value="Maleyloyr_isom"/>
</dbReference>
<protein>
    <submittedName>
        <fullName evidence="2">Maleylpyruvate isomerase family mycothiol-dependent enzyme</fullName>
    </submittedName>
</protein>
<reference evidence="2 3" key="1">
    <citation type="journal article" date="2023" name="Microb. Genom.">
        <title>Mesoterricola silvestris gen. nov., sp. nov., Mesoterricola sediminis sp. nov., Geothrix oryzae sp. nov., Geothrix edaphica sp. nov., Geothrix rubra sp. nov., and Geothrix limicola sp. nov., six novel members of Acidobacteriota isolated from soils.</title>
        <authorList>
            <person name="Weisberg A.J."/>
            <person name="Pearce E."/>
            <person name="Kramer C.G."/>
            <person name="Chang J.H."/>
            <person name="Clarke C.R."/>
        </authorList>
    </citation>
    <scope>NUCLEOTIDE SEQUENCE [LARGE SCALE GENOMIC DNA]</scope>
    <source>
        <strain evidence="2 3">NRRL_B-2795</strain>
    </source>
</reference>
<accession>A0ABU4L6E2</accession>
<dbReference type="InterPro" id="IPR024344">
    <property type="entry name" value="MDMPI_metal-binding"/>
</dbReference>
<organism evidence="2 3">
    <name type="scientific">Streptomyces griseiscabiei</name>
    <dbReference type="NCBI Taxonomy" id="2993540"/>
    <lineage>
        <taxon>Bacteria</taxon>
        <taxon>Bacillati</taxon>
        <taxon>Actinomycetota</taxon>
        <taxon>Actinomycetes</taxon>
        <taxon>Kitasatosporales</taxon>
        <taxon>Streptomycetaceae</taxon>
        <taxon>Streptomyces</taxon>
    </lineage>
</organism>
<dbReference type="SUPFAM" id="SSF109854">
    <property type="entry name" value="DinB/YfiT-like putative metalloenzymes"/>
    <property type="match status" value="1"/>
</dbReference>
<proteinExistence type="predicted"/>
<comment type="caution">
    <text evidence="2">The sequence shown here is derived from an EMBL/GenBank/DDBJ whole genome shotgun (WGS) entry which is preliminary data.</text>
</comment>
<gene>
    <name evidence="2" type="ORF">PV517_22025</name>
</gene>
<keyword evidence="3" id="KW-1185">Reference proteome</keyword>
<evidence type="ECO:0000259" key="1">
    <source>
        <dbReference type="Pfam" id="PF11716"/>
    </source>
</evidence>
<dbReference type="RefSeq" id="WP_086759364.1">
    <property type="nucleotide sequence ID" value="NZ_JAGJBZ010000002.1"/>
</dbReference>
<dbReference type="EMBL" id="JARAVY010000008">
    <property type="protein sequence ID" value="MDX2911360.1"/>
    <property type="molecule type" value="Genomic_DNA"/>
</dbReference>
<evidence type="ECO:0000313" key="3">
    <source>
        <dbReference type="Proteomes" id="UP001271723"/>
    </source>
</evidence>
<dbReference type="InterPro" id="IPR034660">
    <property type="entry name" value="DinB/YfiT-like"/>
</dbReference>